<sequence>MAVFLIRSDGKHISATQLAMADDRVLEGFIHRMEKPVIPEIHDHLQVVGFLHVSHMSGCCKLDLQLINALRYNSVCRWTGIIMGLAIVLGKVTLCQSLLGKVPNNFEGGRILMNWLKDNFNELPKDLEDRTEEETKLEICHIVHVISGDVSGHATECGVDQWLSAPIAIVGLVATTIAMSQGD</sequence>
<evidence type="ECO:0000313" key="1">
    <source>
        <dbReference type="EMBL" id="MBA0679602.1"/>
    </source>
</evidence>
<reference evidence="1 2" key="1">
    <citation type="journal article" date="2019" name="Genome Biol. Evol.">
        <title>Insights into the evolution of the New World diploid cottons (Gossypium, subgenus Houzingenia) based on genome sequencing.</title>
        <authorList>
            <person name="Grover C.E."/>
            <person name="Arick M.A. 2nd"/>
            <person name="Thrash A."/>
            <person name="Conover J.L."/>
            <person name="Sanders W.S."/>
            <person name="Peterson D.G."/>
            <person name="Frelichowski J.E."/>
            <person name="Scheffler J.A."/>
            <person name="Scheffler B.E."/>
            <person name="Wendel J.F."/>
        </authorList>
    </citation>
    <scope>NUCLEOTIDE SEQUENCE [LARGE SCALE GENOMIC DNA]</scope>
    <source>
        <strain evidence="1">185</strain>
        <tissue evidence="1">Leaf</tissue>
    </source>
</reference>
<dbReference type="AlphaFoldDB" id="A0A7J8WXE5"/>
<accession>A0A7J8WXE5</accession>
<protein>
    <submittedName>
        <fullName evidence="1">Uncharacterized protein</fullName>
    </submittedName>
</protein>
<proteinExistence type="predicted"/>
<dbReference type="Proteomes" id="UP000593577">
    <property type="component" value="Unassembled WGS sequence"/>
</dbReference>
<name>A0A7J8WXE5_GOSAI</name>
<comment type="caution">
    <text evidence="1">The sequence shown here is derived from an EMBL/GenBank/DDBJ whole genome shotgun (WGS) entry which is preliminary data.</text>
</comment>
<evidence type="ECO:0000313" key="2">
    <source>
        <dbReference type="Proteomes" id="UP000593577"/>
    </source>
</evidence>
<organism evidence="1 2">
    <name type="scientific">Gossypium aridum</name>
    <name type="common">American cotton</name>
    <name type="synonym">Erioxylum aridum</name>
    <dbReference type="NCBI Taxonomy" id="34290"/>
    <lineage>
        <taxon>Eukaryota</taxon>
        <taxon>Viridiplantae</taxon>
        <taxon>Streptophyta</taxon>
        <taxon>Embryophyta</taxon>
        <taxon>Tracheophyta</taxon>
        <taxon>Spermatophyta</taxon>
        <taxon>Magnoliopsida</taxon>
        <taxon>eudicotyledons</taxon>
        <taxon>Gunneridae</taxon>
        <taxon>Pentapetalae</taxon>
        <taxon>rosids</taxon>
        <taxon>malvids</taxon>
        <taxon>Malvales</taxon>
        <taxon>Malvaceae</taxon>
        <taxon>Malvoideae</taxon>
        <taxon>Gossypium</taxon>
    </lineage>
</organism>
<gene>
    <name evidence="1" type="ORF">Goari_011362</name>
</gene>
<dbReference type="EMBL" id="JABFAA010000004">
    <property type="protein sequence ID" value="MBA0679602.1"/>
    <property type="molecule type" value="Genomic_DNA"/>
</dbReference>
<keyword evidence="2" id="KW-1185">Reference proteome</keyword>